<keyword evidence="1" id="KW-0732">Signal</keyword>
<name>A0A378I395_9GAMM</name>
<dbReference type="AlphaFoldDB" id="A0A378I395"/>
<gene>
    <name evidence="2" type="ORF">NCTC13315_01722</name>
</gene>
<sequence length="480" mass="52931">MLKLILFFLCLSASAFADISSDIQSIKIRVGAPFITLGPAPNIIDNLFNSIRLTNNSYLCFTANSYSYKMTGSDPLCQKSKLTAVIGPIANGYADCGLWINDVLIDSENSNHLLGFAHAETACINSGTHKSMNLVESHDNGKTWSLTGQIITGVDRPTSGKITGEGDANIIPGKDNYNYLYILRNSDYRTIVARALKTTPAGPWYKYYNGNWNSPGLGGNATALKVFGSASVWREKNYVMLLSLPNASEGVRASFSSDYINFTQLLDPLLVSDNSSWDRQPDSTELFAYLSATAMQGGRVWNNGQFIMTYMYLEPGANFSSRYLVKRNVNISSVSSPNTDGSIPQVGVELSRWINPLSNPNEIWTTTAATPGFFKYLGRLGYLMTRKLTGTKAPETVAIEECVSNWTGGVDHVITLDGTCTKAGYTRLRTLGWLYKDNLPNTIALYRCWSPEKYKSHFASTDINCEGETTEFILGYIMMS</sequence>
<dbReference type="RefSeq" id="WP_115302879.1">
    <property type="nucleotide sequence ID" value="NZ_CAAAHO010000007.1"/>
</dbReference>
<dbReference type="Proteomes" id="UP000254968">
    <property type="component" value="Unassembled WGS sequence"/>
</dbReference>
<evidence type="ECO:0000313" key="3">
    <source>
        <dbReference type="Proteomes" id="UP000254968"/>
    </source>
</evidence>
<feature type="chain" id="PRO_5016597915" evidence="1">
    <location>
        <begin position="18"/>
        <end position="480"/>
    </location>
</feature>
<proteinExistence type="predicted"/>
<evidence type="ECO:0000313" key="2">
    <source>
        <dbReference type="EMBL" id="STX29185.1"/>
    </source>
</evidence>
<evidence type="ECO:0000256" key="1">
    <source>
        <dbReference type="SAM" id="SignalP"/>
    </source>
</evidence>
<feature type="signal peptide" evidence="1">
    <location>
        <begin position="1"/>
        <end position="17"/>
    </location>
</feature>
<organism evidence="2 3">
    <name type="scientific">Legionella beliardensis</name>
    <dbReference type="NCBI Taxonomy" id="91822"/>
    <lineage>
        <taxon>Bacteria</taxon>
        <taxon>Pseudomonadati</taxon>
        <taxon>Pseudomonadota</taxon>
        <taxon>Gammaproteobacteria</taxon>
        <taxon>Legionellales</taxon>
        <taxon>Legionellaceae</taxon>
        <taxon>Legionella</taxon>
    </lineage>
</organism>
<protein>
    <submittedName>
        <fullName evidence="2">Uncharacterized protein</fullName>
    </submittedName>
</protein>
<dbReference type="OrthoDB" id="8251739at2"/>
<accession>A0A378I395</accession>
<dbReference type="EMBL" id="UGNV01000001">
    <property type="protein sequence ID" value="STX29185.1"/>
    <property type="molecule type" value="Genomic_DNA"/>
</dbReference>
<reference evidence="2 3" key="1">
    <citation type="submission" date="2018-06" db="EMBL/GenBank/DDBJ databases">
        <authorList>
            <consortium name="Pathogen Informatics"/>
            <person name="Doyle S."/>
        </authorList>
    </citation>
    <scope>NUCLEOTIDE SEQUENCE [LARGE SCALE GENOMIC DNA]</scope>
    <source>
        <strain evidence="2 3">NCTC13315</strain>
    </source>
</reference>
<keyword evidence="3" id="KW-1185">Reference proteome</keyword>